<reference evidence="1" key="1">
    <citation type="journal article" date="2018" name="J. Phycol.">
        <title>Molecular phylogenetics supports a clade of red algal parasites retaining native plastids: taxonomy and terminology revised.</title>
        <authorList>
            <person name="Salomaki E.D."/>
            <person name="Lane C.E."/>
        </authorList>
    </citation>
    <scope>NUCLEOTIDE SEQUENCE</scope>
</reference>
<evidence type="ECO:0000313" key="1">
    <source>
        <dbReference type="EMBL" id="AZL87983.1"/>
    </source>
</evidence>
<gene>
    <name evidence="1" type="primary">ycf21</name>
</gene>
<dbReference type="InterPro" id="IPR028978">
    <property type="entry name" value="Chorismate_lyase_/UTRA_dom_sf"/>
</dbReference>
<name>A0A3S8UVX7_9FLOR</name>
<accession>A0A3S8UVX7</accession>
<protein>
    <submittedName>
        <fullName evidence="1">Ycf21</fullName>
    </submittedName>
</protein>
<dbReference type="Pfam" id="PF01947">
    <property type="entry name" value="Rv2949c-like"/>
    <property type="match status" value="1"/>
</dbReference>
<dbReference type="AlphaFoldDB" id="A0A3S8UVX7"/>
<geneLocation type="plastid" evidence="1"/>
<keyword evidence="1" id="KW-0934">Plastid</keyword>
<dbReference type="SUPFAM" id="SSF64288">
    <property type="entry name" value="Chorismate lyase-like"/>
    <property type="match status" value="1"/>
</dbReference>
<dbReference type="InterPro" id="IPR002800">
    <property type="entry name" value="Rv2949c-like"/>
</dbReference>
<organism evidence="1">
    <name type="scientific">Leachiella pacifica</name>
    <dbReference type="NCBI Taxonomy" id="282357"/>
    <lineage>
        <taxon>Eukaryota</taxon>
        <taxon>Rhodophyta</taxon>
        <taxon>Florideophyceae</taxon>
        <taxon>Rhodymeniophycidae</taxon>
        <taxon>Gigartinales</taxon>
        <taxon>Choreocolacaceae</taxon>
        <taxon>Leachiella</taxon>
    </lineage>
</organism>
<dbReference type="Gene3D" id="3.40.1410.10">
    <property type="entry name" value="Chorismate lyase-like"/>
    <property type="match status" value="1"/>
</dbReference>
<dbReference type="EMBL" id="MK039117">
    <property type="protein sequence ID" value="AZL87983.1"/>
    <property type="molecule type" value="Genomic_DNA"/>
</dbReference>
<sequence>MNFNIEKYLIIYNINFSLIPHIKYKLTSFKTILLQLILINEGSYTKVLEYLNNNKIKNKILQKDYIIFNQINRKIRYIWLKISLKTKLTFARSLWMLIDDKILPKLIIKILPIGLLFSSKKIEIYKNIYEIHSGYTQKFEKNINLKGLIWGRKYILFYKNYSYIIIQEIFSNKILDFFY</sequence>
<proteinExistence type="predicted"/>